<dbReference type="Pfam" id="PF00107">
    <property type="entry name" value="ADH_zinc_N"/>
    <property type="match status" value="1"/>
</dbReference>
<dbReference type="EMBL" id="CP001802">
    <property type="protein sequence ID" value="ACY23884.1"/>
    <property type="molecule type" value="Genomic_DNA"/>
</dbReference>
<dbReference type="Gene3D" id="3.90.180.10">
    <property type="entry name" value="Medium-chain alcohol dehydrogenases, catalytic domain"/>
    <property type="match status" value="1"/>
</dbReference>
<dbReference type="InterPro" id="IPR013149">
    <property type="entry name" value="ADH-like_C"/>
</dbReference>
<dbReference type="RefSeq" id="WP_012836355.1">
    <property type="nucleotide sequence ID" value="NC_013441.1"/>
</dbReference>
<dbReference type="Pfam" id="PF08240">
    <property type="entry name" value="ADH_N"/>
    <property type="match status" value="1"/>
</dbReference>
<dbReference type="InterPro" id="IPR011032">
    <property type="entry name" value="GroES-like_sf"/>
</dbReference>
<dbReference type="PANTHER" id="PTHR43482">
    <property type="entry name" value="PROTEIN AST1-RELATED"/>
    <property type="match status" value="1"/>
</dbReference>
<dbReference type="Gene3D" id="3.40.50.720">
    <property type="entry name" value="NAD(P)-binding Rossmann-like Domain"/>
    <property type="match status" value="1"/>
</dbReference>
<dbReference type="STRING" id="526226.Gbro_4766"/>
<dbReference type="HOGENOM" id="CLU_026673_3_3_11"/>
<dbReference type="GO" id="GO:0016491">
    <property type="term" value="F:oxidoreductase activity"/>
    <property type="evidence" value="ECO:0007669"/>
    <property type="project" value="InterPro"/>
</dbReference>
<dbReference type="CDD" id="cd05289">
    <property type="entry name" value="MDR_like_2"/>
    <property type="match status" value="1"/>
</dbReference>
<proteinExistence type="predicted"/>
<dbReference type="SUPFAM" id="SSF50129">
    <property type="entry name" value="GroES-like"/>
    <property type="match status" value="1"/>
</dbReference>
<dbReference type="InterPro" id="IPR052585">
    <property type="entry name" value="Lipid_raft_assoc_Zn_ADH"/>
</dbReference>
<dbReference type="eggNOG" id="COG0604">
    <property type="taxonomic scope" value="Bacteria"/>
</dbReference>
<evidence type="ECO:0000313" key="2">
    <source>
        <dbReference type="EMBL" id="ACY23884.1"/>
    </source>
</evidence>
<dbReference type="KEGG" id="gbr:Gbro_4766"/>
<evidence type="ECO:0000259" key="1">
    <source>
        <dbReference type="SMART" id="SM00829"/>
    </source>
</evidence>
<feature type="domain" description="Enoyl reductase (ER)" evidence="1">
    <location>
        <begin position="12"/>
        <end position="302"/>
    </location>
</feature>
<evidence type="ECO:0000313" key="3">
    <source>
        <dbReference type="Proteomes" id="UP000001219"/>
    </source>
</evidence>
<keyword evidence="3" id="KW-1185">Reference proteome</keyword>
<dbReference type="InterPro" id="IPR013154">
    <property type="entry name" value="ADH-like_N"/>
</dbReference>
<dbReference type="InterPro" id="IPR036291">
    <property type="entry name" value="NAD(P)-bd_dom_sf"/>
</dbReference>
<name>D0L8D6_GORB4</name>
<dbReference type="Proteomes" id="UP000001219">
    <property type="component" value="Chromosome"/>
</dbReference>
<reference evidence="2 3" key="2">
    <citation type="journal article" date="2010" name="Stand. Genomic Sci.">
        <title>Complete genome sequence of Gordonia bronchialis type strain (3410).</title>
        <authorList>
            <person name="Ivanova N."/>
            <person name="Sikorski J."/>
            <person name="Jando M."/>
            <person name="Lapidus A."/>
            <person name="Nolan M."/>
            <person name="Lucas S."/>
            <person name="Del Rio T.G."/>
            <person name="Tice H."/>
            <person name="Copeland A."/>
            <person name="Cheng J.F."/>
            <person name="Chen F."/>
            <person name="Bruce D."/>
            <person name="Goodwin L."/>
            <person name="Pitluck S."/>
            <person name="Mavromatis K."/>
            <person name="Ovchinnikova G."/>
            <person name="Pati A."/>
            <person name="Chen A."/>
            <person name="Palaniappan K."/>
            <person name="Land M."/>
            <person name="Hauser L."/>
            <person name="Chang Y.J."/>
            <person name="Jeffries C.D."/>
            <person name="Chain P."/>
            <person name="Saunders E."/>
            <person name="Han C."/>
            <person name="Detter J.C."/>
            <person name="Brettin T."/>
            <person name="Rohde M."/>
            <person name="Goker M."/>
            <person name="Bristow J."/>
            <person name="Eisen J.A."/>
            <person name="Markowitz V."/>
            <person name="Hugenholtz P."/>
            <person name="Klenk H.P."/>
            <person name="Kyrpides N.C."/>
        </authorList>
    </citation>
    <scope>NUCLEOTIDE SEQUENCE [LARGE SCALE GENOMIC DNA]</scope>
    <source>
        <strain evidence="3">ATCC 25592 / DSM 43247 / BCRC 13721 / JCM 3198 / KCTC 3076 / NBRC 16047 / NCTC 10667</strain>
    </source>
</reference>
<reference evidence="3" key="1">
    <citation type="submission" date="2009-10" db="EMBL/GenBank/DDBJ databases">
        <title>The complete chromosome of Gordonia bronchialis DSM 43247.</title>
        <authorList>
            <consortium name="US DOE Joint Genome Institute (JGI-PGF)"/>
            <person name="Lucas S."/>
            <person name="Copeland A."/>
            <person name="Lapidus A."/>
            <person name="Glavina del Rio T."/>
            <person name="Dalin E."/>
            <person name="Tice H."/>
            <person name="Bruce D."/>
            <person name="Goodwin L."/>
            <person name="Pitluck S."/>
            <person name="Kyrpides N."/>
            <person name="Mavromatis K."/>
            <person name="Ivanova N."/>
            <person name="Ovchinnikova G."/>
            <person name="Saunders E."/>
            <person name="Brettin T."/>
            <person name="Detter J.C."/>
            <person name="Han C."/>
            <person name="Larimer F."/>
            <person name="Land M."/>
            <person name="Hauser L."/>
            <person name="Markowitz V."/>
            <person name="Cheng J.-F."/>
            <person name="Hugenholtz P."/>
            <person name="Woyke T."/>
            <person name="Wu D."/>
            <person name="Jando M."/>
            <person name="Schneider S."/>
            <person name="Goeker M."/>
            <person name="Klenk H.-P."/>
            <person name="Eisen J.A."/>
        </authorList>
    </citation>
    <scope>NUCLEOTIDE SEQUENCE [LARGE SCALE GENOMIC DNA]</scope>
    <source>
        <strain evidence="3">ATCC 25592 / DSM 43247 / BCRC 13721 / JCM 3198 / KCTC 3076 / NBRC 16047 / NCTC 10667</strain>
    </source>
</reference>
<dbReference type="SMART" id="SM00829">
    <property type="entry name" value="PKS_ER"/>
    <property type="match status" value="1"/>
</dbReference>
<dbReference type="AlphaFoldDB" id="D0L8D6"/>
<gene>
    <name evidence="2" type="ordered locus">Gbro_4766</name>
</gene>
<dbReference type="InterPro" id="IPR020843">
    <property type="entry name" value="ER"/>
</dbReference>
<accession>D0L8D6</accession>
<dbReference type="PANTHER" id="PTHR43482:SF1">
    <property type="entry name" value="PROTEIN AST1-RELATED"/>
    <property type="match status" value="1"/>
</dbReference>
<sequence>MRARRSVATGFGGLDDFEFVDAVVPDPGPGEVTIEVRAAGVNPADLKHVRRESDPDKLPLPVGYEVSGVITAVGPDTRIGSGDVAIGDEVLAFRVRGGYATALTVSADTVFAKPPTLGFAEAACLLLAGSTAADMMRAARTDRDETIVLHGASGAVGIAVLQLARLRGIRVIGTASPDNLEKVRAFGGLPVPYDAPDLAARIRAVADPFSPAAALDAVGTDDAVSASLELVADRTRIVTVAATGRAASDGFVALGGGQPESAQFRDSVRPLLIRLASTGDLQVPIARTFPLAEAVEALRLVS</sequence>
<dbReference type="OrthoDB" id="9801186at2"/>
<organism evidence="2 3">
    <name type="scientific">Gordonia bronchialis (strain ATCC 25592 / DSM 43247 / BCRC 13721 / JCM 3198 / KCTC 3076 / NBRC 16047 / NCTC 10667)</name>
    <name type="common">Rhodococcus bronchialis</name>
    <dbReference type="NCBI Taxonomy" id="526226"/>
    <lineage>
        <taxon>Bacteria</taxon>
        <taxon>Bacillati</taxon>
        <taxon>Actinomycetota</taxon>
        <taxon>Actinomycetes</taxon>
        <taxon>Mycobacteriales</taxon>
        <taxon>Gordoniaceae</taxon>
        <taxon>Gordonia</taxon>
    </lineage>
</organism>
<dbReference type="SUPFAM" id="SSF51735">
    <property type="entry name" value="NAD(P)-binding Rossmann-fold domains"/>
    <property type="match status" value="1"/>
</dbReference>
<protein>
    <submittedName>
        <fullName evidence="2">Alcohol dehydrogenase GroES domain protein</fullName>
    </submittedName>
</protein>